<dbReference type="SMART" id="SM01397">
    <property type="entry name" value="Ribosomal_S3Ae"/>
    <property type="match status" value="1"/>
</dbReference>
<accession>A0A7R9UME0</accession>
<reference evidence="7" key="2">
    <citation type="submission" date="2021-05" db="EMBL/GenBank/DDBJ databases">
        <title>The genome of the haptophyte Pavlova lutheri (Diacronema luteri, Pavlovales) - a model for lipid biosynthesis in eukaryotic algae.</title>
        <authorList>
            <person name="Hulatt C.J."/>
            <person name="Posewitz M.C."/>
        </authorList>
    </citation>
    <scope>NUCLEOTIDE SEQUENCE</scope>
    <source>
        <strain evidence="7">NIVA-4/92</strain>
    </source>
</reference>
<feature type="region of interest" description="Disordered" evidence="5">
    <location>
        <begin position="240"/>
        <end position="277"/>
    </location>
</feature>
<dbReference type="InterPro" id="IPR001593">
    <property type="entry name" value="Ribosomal_eS1"/>
</dbReference>
<evidence type="ECO:0000256" key="4">
    <source>
        <dbReference type="HAMAP-Rule" id="MF_03122"/>
    </source>
</evidence>
<keyword evidence="8" id="KW-1185">Reference proteome</keyword>
<comment type="subcellular location">
    <subcellularLocation>
        <location evidence="4">Cytoplasm</location>
    </subcellularLocation>
</comment>
<dbReference type="EMBL" id="JAGTXO010000001">
    <property type="protein sequence ID" value="KAG8470718.1"/>
    <property type="molecule type" value="Genomic_DNA"/>
</dbReference>
<dbReference type="OrthoDB" id="9834376at2759"/>
<protein>
    <recommendedName>
        <fullName evidence="4">Small ribosomal subunit protein eS1</fullName>
    </recommendedName>
</protein>
<dbReference type="Pfam" id="PF01015">
    <property type="entry name" value="Ribosomal_S3Ae"/>
    <property type="match status" value="1"/>
</dbReference>
<comment type="subunit">
    <text evidence="4">Component of the small ribosomal subunit. Mature ribosomes consist of a small (40S) and a large (60S) subunit. The 40S subunit contains about 33 different proteins and 1 molecule of RNA (18S). The 60S subunit contains about 49 different proteins and 3 molecules of RNA (25S, 5.8S and 5S).</text>
</comment>
<name>A0A7R9UME0_DIALT</name>
<feature type="compositionally biased region" description="Basic and acidic residues" evidence="5">
    <location>
        <begin position="240"/>
        <end position="250"/>
    </location>
</feature>
<dbReference type="EMBL" id="HBEB01007485">
    <property type="protein sequence ID" value="CAD8270532.1"/>
    <property type="molecule type" value="Transcribed_RNA"/>
</dbReference>
<evidence type="ECO:0000256" key="5">
    <source>
        <dbReference type="SAM" id="MobiDB-lite"/>
    </source>
</evidence>
<dbReference type="InterPro" id="IPR027500">
    <property type="entry name" value="Ribosomal_eS1_euk"/>
</dbReference>
<dbReference type="PANTHER" id="PTHR11830">
    <property type="entry name" value="40S RIBOSOMAL PROTEIN S3A"/>
    <property type="match status" value="1"/>
</dbReference>
<sequence length="277" mass="31123">MAVGKNKGLKGKRGKGKKVVDPFTKKEWYDIRAPSNFVVRNCGKTPVTKSAGTKLSSDSLKGRVFEVNLADLNKDEDQAFRKMYLECEEVQGMYCLTNFYGMSFTTDKLRSLVRKWQTLIEAHMDVKTTDGYVLRLFCIGFTRKRPNQLKKTCYAKAAQVKAIRAKMREVMVREASTVDLKALVDKFIPEAIGKEVEKACMGIFPLQNVFVRKAKILRKPKFDMVKLLEIHADVGTEDTGKMIDGSEKVDPLGVGKKPTVDDDEGPAKKEAQKVVGE</sequence>
<evidence type="ECO:0000313" key="6">
    <source>
        <dbReference type="EMBL" id="CAD8270532.1"/>
    </source>
</evidence>
<keyword evidence="1 4" id="KW-0963">Cytoplasm</keyword>
<dbReference type="OMA" id="TRFKGHE"/>
<evidence type="ECO:0000313" key="8">
    <source>
        <dbReference type="Proteomes" id="UP000751190"/>
    </source>
</evidence>
<dbReference type="Proteomes" id="UP000751190">
    <property type="component" value="Unassembled WGS sequence"/>
</dbReference>
<evidence type="ECO:0000313" key="7">
    <source>
        <dbReference type="EMBL" id="KAG8470718.1"/>
    </source>
</evidence>
<proteinExistence type="inferred from homology"/>
<evidence type="ECO:0000256" key="3">
    <source>
        <dbReference type="ARBA" id="ARBA00023274"/>
    </source>
</evidence>
<organism evidence="6">
    <name type="scientific">Diacronema lutheri</name>
    <name type="common">Unicellular marine alga</name>
    <name type="synonym">Monochrysis lutheri</name>
    <dbReference type="NCBI Taxonomy" id="2081491"/>
    <lineage>
        <taxon>Eukaryota</taxon>
        <taxon>Haptista</taxon>
        <taxon>Haptophyta</taxon>
        <taxon>Pavlovophyceae</taxon>
        <taxon>Pavlovales</taxon>
        <taxon>Pavlovaceae</taxon>
        <taxon>Diacronema</taxon>
    </lineage>
</organism>
<dbReference type="GO" id="GO:0003735">
    <property type="term" value="F:structural constituent of ribosome"/>
    <property type="evidence" value="ECO:0007669"/>
    <property type="project" value="UniProtKB-UniRule"/>
</dbReference>
<dbReference type="GO" id="GO:0006412">
    <property type="term" value="P:translation"/>
    <property type="evidence" value="ECO:0007669"/>
    <property type="project" value="UniProtKB-UniRule"/>
</dbReference>
<reference evidence="6" key="1">
    <citation type="submission" date="2021-01" db="EMBL/GenBank/DDBJ databases">
        <authorList>
            <person name="Corre E."/>
            <person name="Pelletier E."/>
            <person name="Niang G."/>
            <person name="Scheremetjew M."/>
            <person name="Finn R."/>
            <person name="Kale V."/>
            <person name="Holt S."/>
            <person name="Cochrane G."/>
            <person name="Meng A."/>
            <person name="Brown T."/>
            <person name="Cohen L."/>
        </authorList>
    </citation>
    <scope>NUCLEOTIDE SEQUENCE</scope>
    <source>
        <strain evidence="6">RCC1537</strain>
    </source>
</reference>
<keyword evidence="2 4" id="KW-0689">Ribosomal protein</keyword>
<evidence type="ECO:0000256" key="1">
    <source>
        <dbReference type="ARBA" id="ARBA00022490"/>
    </source>
</evidence>
<gene>
    <name evidence="7" type="ORF">KFE25_009139</name>
    <name evidence="6" type="ORF">PLUT1463_LOCUS4846</name>
</gene>
<evidence type="ECO:0000256" key="2">
    <source>
        <dbReference type="ARBA" id="ARBA00022980"/>
    </source>
</evidence>
<feature type="compositionally biased region" description="Basic and acidic residues" evidence="5">
    <location>
        <begin position="265"/>
        <end position="277"/>
    </location>
</feature>
<keyword evidence="3 4" id="KW-0687">Ribonucleoprotein</keyword>
<dbReference type="AlphaFoldDB" id="A0A7R9UME0"/>
<feature type="initiator methionine" description="Removed" evidence="4">
    <location>
        <position position="1"/>
    </location>
</feature>
<dbReference type="GO" id="GO:0022627">
    <property type="term" value="C:cytosolic small ribosomal subunit"/>
    <property type="evidence" value="ECO:0007669"/>
    <property type="project" value="UniProtKB-UniRule"/>
</dbReference>
<dbReference type="HAMAP" id="MF_03122">
    <property type="entry name" value="Ribosomal_eS1_euk"/>
    <property type="match status" value="1"/>
</dbReference>
<comment type="similarity">
    <text evidence="4">Belongs to the eukaryotic ribosomal protein eS1 family.</text>
</comment>